<dbReference type="InterPro" id="IPR059032">
    <property type="entry name" value="WHD_DDX60"/>
</dbReference>
<dbReference type="InterPro" id="IPR001650">
    <property type="entry name" value="Helicase_C-like"/>
</dbReference>
<accession>A0A151PBT6</accession>
<dbReference type="SUPFAM" id="SSF52540">
    <property type="entry name" value="P-loop containing nucleoside triphosphate hydrolases"/>
    <property type="match status" value="1"/>
</dbReference>
<gene>
    <name evidence="4" type="ORF">Y1Q_0021762</name>
</gene>
<keyword evidence="2" id="KW-0067">ATP-binding</keyword>
<dbReference type="STRING" id="8496.A0A151PBT6"/>
<evidence type="ECO:0000259" key="3">
    <source>
        <dbReference type="PROSITE" id="PS51194"/>
    </source>
</evidence>
<dbReference type="Proteomes" id="UP000050525">
    <property type="component" value="Unassembled WGS sequence"/>
</dbReference>
<dbReference type="SMART" id="SM00490">
    <property type="entry name" value="HELICc"/>
    <property type="match status" value="1"/>
</dbReference>
<dbReference type="PANTHER" id="PTHR44533:SF5">
    <property type="entry name" value="DEXD_H-BOX HELICASE 60"/>
    <property type="match status" value="1"/>
</dbReference>
<feature type="domain" description="Helicase C-terminal" evidence="3">
    <location>
        <begin position="35"/>
        <end position="196"/>
    </location>
</feature>
<proteinExistence type="predicted"/>
<dbReference type="Pfam" id="PF26076">
    <property type="entry name" value="WHD_DDX60"/>
    <property type="match status" value="1"/>
</dbReference>
<protein>
    <recommendedName>
        <fullName evidence="3">Helicase C-terminal domain-containing protein</fullName>
    </recommendedName>
</protein>
<dbReference type="GO" id="GO:0016787">
    <property type="term" value="F:hydrolase activity"/>
    <property type="evidence" value="ECO:0007669"/>
    <property type="project" value="UniProtKB-KW"/>
</dbReference>
<evidence type="ECO:0000313" key="5">
    <source>
        <dbReference type="Proteomes" id="UP000050525"/>
    </source>
</evidence>
<organism evidence="4 5">
    <name type="scientific">Alligator mississippiensis</name>
    <name type="common">American alligator</name>
    <dbReference type="NCBI Taxonomy" id="8496"/>
    <lineage>
        <taxon>Eukaryota</taxon>
        <taxon>Metazoa</taxon>
        <taxon>Chordata</taxon>
        <taxon>Craniata</taxon>
        <taxon>Vertebrata</taxon>
        <taxon>Euteleostomi</taxon>
        <taxon>Archelosauria</taxon>
        <taxon>Archosauria</taxon>
        <taxon>Crocodylia</taxon>
        <taxon>Alligatoridae</taxon>
        <taxon>Alligatorinae</taxon>
        <taxon>Alligator</taxon>
    </lineage>
</organism>
<sequence length="426" mass="48104">MDKILETCPSINSKRQTTATSKAENIELILQEKQQIQKRLENLTEIPPDCTYANSKAVDKQTLMKIFLTLRYERKASEQKDLAQRGIGYHHASVTLKRRQVVEMLFRMGYIWVVTATSTLALGINIPCKSVVFSEDSVYLDAVNYRQMSGRAGRHGQDLIGNVFFYDIPMPKVEKLIKSNVPQLKGNFPFSMSLVLRLMLLAAKADDKVDAKATVLSVLKHPLISFKQPRHNEMLKIYVIFSLQFLLKEGYLDQECNPMGFAGLPIEGSTVFSEDVMETLVLVLANLFGKRYLPACAMNFRKNICQSKVFLEDLPEEFAAAADEYNSKVEKNFACFLLTTAKLADTEQEYKLPLSKIGCFTHGSLAALVKDNWLSEGDAYKLLKDLLLLIKDIRVSLGELCDNPDDKVVLAFQQLSESFEAKLNKV</sequence>
<dbReference type="GO" id="GO:0004386">
    <property type="term" value="F:helicase activity"/>
    <property type="evidence" value="ECO:0007669"/>
    <property type="project" value="UniProtKB-KW"/>
</dbReference>
<comment type="caution">
    <text evidence="4">The sequence shown here is derived from an EMBL/GenBank/DDBJ whole genome shotgun (WGS) entry which is preliminary data.</text>
</comment>
<name>A0A151PBT6_ALLMI</name>
<dbReference type="InterPro" id="IPR052431">
    <property type="entry name" value="SKI2_subfamily_helicases"/>
</dbReference>
<dbReference type="AlphaFoldDB" id="A0A151PBT6"/>
<evidence type="ECO:0000256" key="1">
    <source>
        <dbReference type="ARBA" id="ARBA00022801"/>
    </source>
</evidence>
<reference evidence="4 5" key="1">
    <citation type="journal article" date="2012" name="Genome Biol.">
        <title>Sequencing three crocodilian genomes to illuminate the evolution of archosaurs and amniotes.</title>
        <authorList>
            <person name="St John J.A."/>
            <person name="Braun E.L."/>
            <person name="Isberg S.R."/>
            <person name="Miles L.G."/>
            <person name="Chong A.Y."/>
            <person name="Gongora J."/>
            <person name="Dalzell P."/>
            <person name="Moran C."/>
            <person name="Bed'hom B."/>
            <person name="Abzhanov A."/>
            <person name="Burgess S.C."/>
            <person name="Cooksey A.M."/>
            <person name="Castoe T.A."/>
            <person name="Crawford N.G."/>
            <person name="Densmore L.D."/>
            <person name="Drew J.C."/>
            <person name="Edwards S.V."/>
            <person name="Faircloth B.C."/>
            <person name="Fujita M.K."/>
            <person name="Greenwold M.J."/>
            <person name="Hoffmann F.G."/>
            <person name="Howard J.M."/>
            <person name="Iguchi T."/>
            <person name="Janes D.E."/>
            <person name="Khan S.Y."/>
            <person name="Kohno S."/>
            <person name="de Koning A.J."/>
            <person name="Lance S.L."/>
            <person name="McCarthy F.M."/>
            <person name="McCormack J.E."/>
            <person name="Merchant M.E."/>
            <person name="Peterson D.G."/>
            <person name="Pollock D.D."/>
            <person name="Pourmand N."/>
            <person name="Raney B.J."/>
            <person name="Roessler K.A."/>
            <person name="Sanford J.R."/>
            <person name="Sawyer R.H."/>
            <person name="Schmidt C.J."/>
            <person name="Triplett E.W."/>
            <person name="Tuberville T.D."/>
            <person name="Venegas-Anaya M."/>
            <person name="Howard J.T."/>
            <person name="Jarvis E.D."/>
            <person name="Guillette L.J.Jr."/>
            <person name="Glenn T.C."/>
            <person name="Green R.E."/>
            <person name="Ray D.A."/>
        </authorList>
    </citation>
    <scope>NUCLEOTIDE SEQUENCE [LARGE SCALE GENOMIC DNA]</scope>
    <source>
        <strain evidence="4">KSC_2009_1</strain>
    </source>
</reference>
<keyword evidence="5" id="KW-1185">Reference proteome</keyword>
<dbReference type="EMBL" id="AKHW03000533">
    <property type="protein sequence ID" value="KYO46225.1"/>
    <property type="molecule type" value="Genomic_DNA"/>
</dbReference>
<dbReference type="Pfam" id="PF00271">
    <property type="entry name" value="Helicase_C"/>
    <property type="match status" value="1"/>
</dbReference>
<dbReference type="PROSITE" id="PS51194">
    <property type="entry name" value="HELICASE_CTER"/>
    <property type="match status" value="1"/>
</dbReference>
<keyword evidence="1" id="KW-0378">Hydrolase</keyword>
<dbReference type="Gene3D" id="3.40.50.300">
    <property type="entry name" value="P-loop containing nucleotide triphosphate hydrolases"/>
    <property type="match status" value="1"/>
</dbReference>
<dbReference type="GO" id="GO:0005737">
    <property type="term" value="C:cytoplasm"/>
    <property type="evidence" value="ECO:0007669"/>
    <property type="project" value="TreeGrafter"/>
</dbReference>
<evidence type="ECO:0000313" key="4">
    <source>
        <dbReference type="EMBL" id="KYO46225.1"/>
    </source>
</evidence>
<evidence type="ECO:0000256" key="2">
    <source>
        <dbReference type="ARBA" id="ARBA00022806"/>
    </source>
</evidence>
<keyword evidence="2" id="KW-0547">Nucleotide-binding</keyword>
<keyword evidence="2" id="KW-0347">Helicase</keyword>
<dbReference type="InterPro" id="IPR027417">
    <property type="entry name" value="P-loop_NTPase"/>
</dbReference>
<dbReference type="PANTHER" id="PTHR44533">
    <property type="entry name" value="DEAD/H RNA HELICASE, PUTATIVE-RELATED"/>
    <property type="match status" value="1"/>
</dbReference>